<dbReference type="InterPro" id="IPR025676">
    <property type="entry name" value="Clr5_dom"/>
</dbReference>
<evidence type="ECO:0000313" key="3">
    <source>
        <dbReference type="Proteomes" id="UP001281614"/>
    </source>
</evidence>
<dbReference type="PANTHER" id="PTHR38788">
    <property type="entry name" value="CLR5 DOMAIN-CONTAINING PROTEIN"/>
    <property type="match status" value="1"/>
</dbReference>
<organism evidence="2 3">
    <name type="scientific">Colletotrichum kahawae</name>
    <name type="common">Coffee berry disease fungus</name>
    <dbReference type="NCBI Taxonomy" id="34407"/>
    <lineage>
        <taxon>Eukaryota</taxon>
        <taxon>Fungi</taxon>
        <taxon>Dikarya</taxon>
        <taxon>Ascomycota</taxon>
        <taxon>Pezizomycotina</taxon>
        <taxon>Sordariomycetes</taxon>
        <taxon>Hypocreomycetidae</taxon>
        <taxon>Glomerellales</taxon>
        <taxon>Glomerellaceae</taxon>
        <taxon>Colletotrichum</taxon>
        <taxon>Colletotrichum gloeosporioides species complex</taxon>
    </lineage>
</organism>
<dbReference type="Proteomes" id="UP001281614">
    <property type="component" value="Unassembled WGS sequence"/>
</dbReference>
<keyword evidence="3" id="KW-1185">Reference proteome</keyword>
<name>A0AAD9Y594_COLKA</name>
<dbReference type="Pfam" id="PF14420">
    <property type="entry name" value="Clr5"/>
    <property type="match status" value="1"/>
</dbReference>
<dbReference type="PANTHER" id="PTHR38788:SF3">
    <property type="entry name" value="CLR5 DOMAIN-CONTAINING PROTEIN"/>
    <property type="match status" value="1"/>
</dbReference>
<evidence type="ECO:0000313" key="2">
    <source>
        <dbReference type="EMBL" id="KAK2737518.1"/>
    </source>
</evidence>
<feature type="domain" description="Clr5" evidence="1">
    <location>
        <begin position="13"/>
        <end position="64"/>
    </location>
</feature>
<accession>A0AAD9Y594</accession>
<proteinExistence type="predicted"/>
<protein>
    <submittedName>
        <fullName evidence="2">Ankyrin repeat protein</fullName>
    </submittedName>
</protein>
<comment type="caution">
    <text evidence="2">The sequence shown here is derived from an EMBL/GenBank/DDBJ whole genome shotgun (WGS) entry which is preliminary data.</text>
</comment>
<dbReference type="EMBL" id="VYYT01000400">
    <property type="protein sequence ID" value="KAK2737518.1"/>
    <property type="molecule type" value="Genomic_DNA"/>
</dbReference>
<dbReference type="AlphaFoldDB" id="A0AAD9Y594"/>
<reference evidence="2" key="1">
    <citation type="submission" date="2023-02" db="EMBL/GenBank/DDBJ databases">
        <title>Colletotrichum kahawae CIFC_Que2 genome sequencing and assembly.</title>
        <authorList>
            <person name="Baroncelli R."/>
        </authorList>
    </citation>
    <scope>NUCLEOTIDE SEQUENCE</scope>
    <source>
        <strain evidence="2">CIFC_Que2</strain>
    </source>
</reference>
<evidence type="ECO:0000259" key="1">
    <source>
        <dbReference type="Pfam" id="PF14420"/>
    </source>
</evidence>
<sequence length="196" mass="22747">MVPRRRKSAIDQREWDQLGSVIRNLYLEEDRALKDVLVILRTVHNFQPSKSQLEWKLKQWHMTKNPTSTEWRHVISEIDQRLSRGKESQIYLSGIPLRPASIKRARGRHCYESAIERTLPRVEPPSPMDISVIIRTPSPEGQTRFSSSATLPWFQARQALQGASDGGRALNFCHRPYTVFLTLDFCRAWVAYASHH</sequence>
<gene>
    <name evidence="2" type="ORF">CKAH01_07589</name>
</gene>